<proteinExistence type="predicted"/>
<dbReference type="OrthoDB" id="496981at2759"/>
<dbReference type="InParanoid" id="D8LI64"/>
<name>D8LI64_ECTSI</name>
<reference evidence="1 2" key="1">
    <citation type="journal article" date="2010" name="Nature">
        <title>The Ectocarpus genome and the independent evolution of multicellularity in brown algae.</title>
        <authorList>
            <person name="Cock J.M."/>
            <person name="Sterck L."/>
            <person name="Rouze P."/>
            <person name="Scornet D."/>
            <person name="Allen A.E."/>
            <person name="Amoutzias G."/>
            <person name="Anthouard V."/>
            <person name="Artiguenave F."/>
            <person name="Aury J.M."/>
            <person name="Badger J.H."/>
            <person name="Beszteri B."/>
            <person name="Billiau K."/>
            <person name="Bonnet E."/>
            <person name="Bothwell J.H."/>
            <person name="Bowler C."/>
            <person name="Boyen C."/>
            <person name="Brownlee C."/>
            <person name="Carrano C.J."/>
            <person name="Charrier B."/>
            <person name="Cho G.Y."/>
            <person name="Coelho S.M."/>
            <person name="Collen J."/>
            <person name="Corre E."/>
            <person name="Da Silva C."/>
            <person name="Delage L."/>
            <person name="Delaroque N."/>
            <person name="Dittami S.M."/>
            <person name="Doulbeau S."/>
            <person name="Elias M."/>
            <person name="Farnham G."/>
            <person name="Gachon C.M."/>
            <person name="Gschloessl B."/>
            <person name="Heesch S."/>
            <person name="Jabbari K."/>
            <person name="Jubin C."/>
            <person name="Kawai H."/>
            <person name="Kimura K."/>
            <person name="Kloareg B."/>
            <person name="Kupper F.C."/>
            <person name="Lang D."/>
            <person name="Le Bail A."/>
            <person name="Leblanc C."/>
            <person name="Lerouge P."/>
            <person name="Lohr M."/>
            <person name="Lopez P.J."/>
            <person name="Martens C."/>
            <person name="Maumus F."/>
            <person name="Michel G."/>
            <person name="Miranda-Saavedra D."/>
            <person name="Morales J."/>
            <person name="Moreau H."/>
            <person name="Motomura T."/>
            <person name="Nagasato C."/>
            <person name="Napoli C.A."/>
            <person name="Nelson D.R."/>
            <person name="Nyvall-Collen P."/>
            <person name="Peters A.F."/>
            <person name="Pommier C."/>
            <person name="Potin P."/>
            <person name="Poulain J."/>
            <person name="Quesneville H."/>
            <person name="Read B."/>
            <person name="Rensing S.A."/>
            <person name="Ritter A."/>
            <person name="Rousvoal S."/>
            <person name="Samanta M."/>
            <person name="Samson G."/>
            <person name="Schroeder D.C."/>
            <person name="Segurens B."/>
            <person name="Strittmatter M."/>
            <person name="Tonon T."/>
            <person name="Tregear J.W."/>
            <person name="Valentin K."/>
            <person name="von Dassow P."/>
            <person name="Yamagishi T."/>
            <person name="Van de Peer Y."/>
            <person name="Wincker P."/>
        </authorList>
    </citation>
    <scope>NUCLEOTIDE SEQUENCE [LARGE SCALE GENOMIC DNA]</scope>
    <source>
        <strain evidence="2">Ec32 / CCAP1310/4</strain>
    </source>
</reference>
<organism evidence="1 2">
    <name type="scientific">Ectocarpus siliculosus</name>
    <name type="common">Brown alga</name>
    <name type="synonym">Conferva siliculosa</name>
    <dbReference type="NCBI Taxonomy" id="2880"/>
    <lineage>
        <taxon>Eukaryota</taxon>
        <taxon>Sar</taxon>
        <taxon>Stramenopiles</taxon>
        <taxon>Ochrophyta</taxon>
        <taxon>PX clade</taxon>
        <taxon>Phaeophyceae</taxon>
        <taxon>Ectocarpales</taxon>
        <taxon>Ectocarpaceae</taxon>
        <taxon>Ectocarpus</taxon>
    </lineage>
</organism>
<dbReference type="PANTHER" id="PTHR48100:SF1">
    <property type="entry name" value="HISTIDINE PHOSPHATASE FAMILY PROTEIN-RELATED"/>
    <property type="match status" value="1"/>
</dbReference>
<dbReference type="GO" id="GO:0005737">
    <property type="term" value="C:cytoplasm"/>
    <property type="evidence" value="ECO:0007669"/>
    <property type="project" value="TreeGrafter"/>
</dbReference>
<dbReference type="AlphaFoldDB" id="D8LI64"/>
<evidence type="ECO:0000313" key="1">
    <source>
        <dbReference type="EMBL" id="CBN79400.1"/>
    </source>
</evidence>
<dbReference type="PANTHER" id="PTHR48100">
    <property type="entry name" value="BROAD-SPECIFICITY PHOSPHATASE YOR283W-RELATED"/>
    <property type="match status" value="1"/>
</dbReference>
<dbReference type="InterPro" id="IPR029033">
    <property type="entry name" value="His_PPase_superfam"/>
</dbReference>
<dbReference type="Pfam" id="PF00300">
    <property type="entry name" value="His_Phos_1"/>
    <property type="match status" value="1"/>
</dbReference>
<evidence type="ECO:0000313" key="2">
    <source>
        <dbReference type="Proteomes" id="UP000002630"/>
    </source>
</evidence>
<dbReference type="eggNOG" id="KOG4754">
    <property type="taxonomic scope" value="Eukaryota"/>
</dbReference>
<gene>
    <name evidence="1" type="ORF">Esi_0202_0046</name>
</gene>
<dbReference type="EMBL" id="FN649760">
    <property type="protein sequence ID" value="CBN79400.1"/>
    <property type="molecule type" value="Genomic_DNA"/>
</dbReference>
<dbReference type="Proteomes" id="UP000002630">
    <property type="component" value="Unassembled WGS sequence"/>
</dbReference>
<dbReference type="SMART" id="SM00855">
    <property type="entry name" value="PGAM"/>
    <property type="match status" value="1"/>
</dbReference>
<dbReference type="InterPro" id="IPR013078">
    <property type="entry name" value="His_Pase_superF_clade-1"/>
</dbReference>
<dbReference type="CDD" id="cd07067">
    <property type="entry name" value="HP_PGM_like"/>
    <property type="match status" value="1"/>
</dbReference>
<sequence length="226" mass="25367">MATFETMAETKTSDGHKVVGVVQRSKAKTVHFIRHAEGTHNEAALKEGRAAYAKIEHLDARLTDLGKQQCATLKATKHGIEKEAQLVVVSPLARAIQTATLTIDQVEGVPWVALECVRERAGAHPCDRRRCVSELKGEYPNISFDAIKDEKDVYFDSLGEEREPNDLMADRGRELFSWLKDRPETNIVVVTHSAFLLCLFNEAMQAAPETAKWFENCELRSVFLEL</sequence>
<dbReference type="Gene3D" id="3.40.50.1240">
    <property type="entry name" value="Phosphoglycerate mutase-like"/>
    <property type="match status" value="1"/>
</dbReference>
<dbReference type="GO" id="GO:0016791">
    <property type="term" value="F:phosphatase activity"/>
    <property type="evidence" value="ECO:0007669"/>
    <property type="project" value="TreeGrafter"/>
</dbReference>
<dbReference type="InterPro" id="IPR050275">
    <property type="entry name" value="PGM_Phosphatase"/>
</dbReference>
<keyword evidence="2" id="KW-1185">Reference proteome</keyword>
<protein>
    <submittedName>
        <fullName evidence="1">Catalytic, putative</fullName>
    </submittedName>
</protein>
<dbReference type="SUPFAM" id="SSF53254">
    <property type="entry name" value="Phosphoglycerate mutase-like"/>
    <property type="match status" value="1"/>
</dbReference>
<accession>D8LI64</accession>